<dbReference type="STRING" id="13249.T1I8D8"/>
<dbReference type="VEuPathDB" id="VectorBase:RPRC012560"/>
<dbReference type="EnsemblMetazoa" id="RPRC012560-RA">
    <property type="protein sequence ID" value="RPRC012560-PA"/>
    <property type="gene ID" value="RPRC012560"/>
</dbReference>
<sequence>VKKGISEFMGSLEYLGNALRNTFKISGNPEMSLESKDISVFIKEGKTKAFDDRMTPFKNFPTSLRFDDKFLEAYKKKYISLELREAKPLILKGVAHNPQVDNSLLEKDKTITVHRLDIWDGSRGGIFLNTELQALRVIILEDERPVFVHFDLEKISHNISYIIRDNKDHVFVYIGILLDKKTPAGTEVSYEIRGHSVFCKVWGDGSWVSGACQVGEDFTPAQVHCICSHLSLFSAAVFPVPNKIDFIHDIELLTTINMNFYAAVMVGTLLLLLIILITWGRIMDKRDEIK</sequence>
<dbReference type="HOGENOM" id="CLU_961648_0_0_1"/>
<dbReference type="InterPro" id="IPR051223">
    <property type="entry name" value="Polycystin"/>
</dbReference>
<evidence type="ECO:0000313" key="1">
    <source>
        <dbReference type="EnsemblMetazoa" id="RPRC012560-PA"/>
    </source>
</evidence>
<name>T1I8D8_RHOPR</name>
<dbReference type="PANTHER" id="PTHR10877:SF183">
    <property type="entry name" value="AT14535P-RELATED"/>
    <property type="match status" value="1"/>
</dbReference>
<protein>
    <submittedName>
        <fullName evidence="1">GPS domain-containing protein</fullName>
    </submittedName>
</protein>
<organism evidence="1 2">
    <name type="scientific">Rhodnius prolixus</name>
    <name type="common">Triatomid bug</name>
    <dbReference type="NCBI Taxonomy" id="13249"/>
    <lineage>
        <taxon>Eukaryota</taxon>
        <taxon>Metazoa</taxon>
        <taxon>Ecdysozoa</taxon>
        <taxon>Arthropoda</taxon>
        <taxon>Hexapoda</taxon>
        <taxon>Insecta</taxon>
        <taxon>Pterygota</taxon>
        <taxon>Neoptera</taxon>
        <taxon>Paraneoptera</taxon>
        <taxon>Hemiptera</taxon>
        <taxon>Heteroptera</taxon>
        <taxon>Panheteroptera</taxon>
        <taxon>Cimicomorpha</taxon>
        <taxon>Reduviidae</taxon>
        <taxon>Triatominae</taxon>
        <taxon>Rhodnius</taxon>
    </lineage>
</organism>
<proteinExistence type="predicted"/>
<dbReference type="Proteomes" id="UP000015103">
    <property type="component" value="Unassembled WGS sequence"/>
</dbReference>
<keyword evidence="2" id="KW-1185">Reference proteome</keyword>
<dbReference type="eggNOG" id="KOG3599">
    <property type="taxonomic scope" value="Eukaryota"/>
</dbReference>
<dbReference type="EMBL" id="ACPB03029903">
    <property type="status" value="NOT_ANNOTATED_CDS"/>
    <property type="molecule type" value="Genomic_DNA"/>
</dbReference>
<evidence type="ECO:0000313" key="2">
    <source>
        <dbReference type="Proteomes" id="UP000015103"/>
    </source>
</evidence>
<dbReference type="AlphaFoldDB" id="T1I8D8"/>
<dbReference type="InParanoid" id="T1I8D8"/>
<dbReference type="PANTHER" id="PTHR10877">
    <property type="entry name" value="POLYCYSTIN FAMILY MEMBER"/>
    <property type="match status" value="1"/>
</dbReference>
<accession>T1I8D8</accession>
<reference evidence="1" key="1">
    <citation type="submission" date="2015-05" db="UniProtKB">
        <authorList>
            <consortium name="EnsemblMetazoa"/>
        </authorList>
    </citation>
    <scope>IDENTIFICATION</scope>
</reference>